<dbReference type="GO" id="GO:0005737">
    <property type="term" value="C:cytoplasm"/>
    <property type="evidence" value="ECO:0007669"/>
    <property type="project" value="UniProtKB-SubCell"/>
</dbReference>
<dbReference type="GO" id="GO:0043025">
    <property type="term" value="C:neuronal cell body"/>
    <property type="evidence" value="ECO:0007669"/>
    <property type="project" value="TreeGrafter"/>
</dbReference>
<feature type="domain" description="Ig-like" evidence="7">
    <location>
        <begin position="135"/>
        <end position="223"/>
    </location>
</feature>
<dbReference type="InterPro" id="IPR007110">
    <property type="entry name" value="Ig-like_dom"/>
</dbReference>
<keyword evidence="2" id="KW-0963">Cytoplasm</keyword>
<dbReference type="FunFam" id="2.60.40.10:FF:000425">
    <property type="entry name" value="Myosin light chain kinase"/>
    <property type="match status" value="1"/>
</dbReference>
<dbReference type="SMART" id="SM00408">
    <property type="entry name" value="IGc2"/>
    <property type="match status" value="3"/>
</dbReference>
<keyword evidence="4" id="KW-0677">Repeat</keyword>
<dbReference type="InterPro" id="IPR013783">
    <property type="entry name" value="Ig-like_fold"/>
</dbReference>
<dbReference type="GeneTree" id="ENSGT01150000286978"/>
<dbReference type="GO" id="GO:0030424">
    <property type="term" value="C:axon"/>
    <property type="evidence" value="ECO:0007669"/>
    <property type="project" value="TreeGrafter"/>
</dbReference>
<organism evidence="8 9">
    <name type="scientific">Oncorhynchus kisutch</name>
    <name type="common">Coho salmon</name>
    <name type="synonym">Salmo kisutch</name>
    <dbReference type="NCBI Taxonomy" id="8019"/>
    <lineage>
        <taxon>Eukaryota</taxon>
        <taxon>Metazoa</taxon>
        <taxon>Chordata</taxon>
        <taxon>Craniata</taxon>
        <taxon>Vertebrata</taxon>
        <taxon>Euteleostomi</taxon>
        <taxon>Actinopterygii</taxon>
        <taxon>Neopterygii</taxon>
        <taxon>Teleostei</taxon>
        <taxon>Protacanthopterygii</taxon>
        <taxon>Salmoniformes</taxon>
        <taxon>Salmonidae</taxon>
        <taxon>Salmoninae</taxon>
        <taxon>Oncorhynchus</taxon>
    </lineage>
</organism>
<evidence type="ECO:0000313" key="9">
    <source>
        <dbReference type="Proteomes" id="UP000694557"/>
    </source>
</evidence>
<dbReference type="AlphaFoldDB" id="A0A8C7GHE6"/>
<dbReference type="GO" id="GO:0007156">
    <property type="term" value="P:homophilic cell adhesion via plasma membrane adhesion molecules"/>
    <property type="evidence" value="ECO:0007669"/>
    <property type="project" value="TreeGrafter"/>
</dbReference>
<keyword evidence="9" id="KW-1185">Reference proteome</keyword>
<proteinExistence type="predicted"/>
<evidence type="ECO:0000256" key="5">
    <source>
        <dbReference type="ARBA" id="ARBA00023157"/>
    </source>
</evidence>
<dbReference type="SMART" id="SM00409">
    <property type="entry name" value="IG"/>
    <property type="match status" value="3"/>
</dbReference>
<evidence type="ECO:0000256" key="3">
    <source>
        <dbReference type="ARBA" id="ARBA00022729"/>
    </source>
</evidence>
<comment type="subcellular location">
    <subcellularLocation>
        <location evidence="1">Cytoplasm</location>
    </subcellularLocation>
</comment>
<accession>A0A8C7GHE6</accession>
<name>A0A8C7GHE6_ONCKI</name>
<dbReference type="PROSITE" id="PS50835">
    <property type="entry name" value="IG_LIKE"/>
    <property type="match status" value="3"/>
</dbReference>
<feature type="domain" description="Ig-like" evidence="7">
    <location>
        <begin position="37"/>
        <end position="128"/>
    </location>
</feature>
<dbReference type="InterPro" id="IPR003599">
    <property type="entry name" value="Ig_sub"/>
</dbReference>
<evidence type="ECO:0000256" key="6">
    <source>
        <dbReference type="ARBA" id="ARBA00023319"/>
    </source>
</evidence>
<dbReference type="FunFam" id="2.60.40.10:FF:000031">
    <property type="entry name" value="Myosin-binding protein C, slow type"/>
    <property type="match status" value="1"/>
</dbReference>
<dbReference type="InterPro" id="IPR003598">
    <property type="entry name" value="Ig_sub2"/>
</dbReference>
<evidence type="ECO:0000256" key="2">
    <source>
        <dbReference type="ARBA" id="ARBA00022490"/>
    </source>
</evidence>
<dbReference type="PANTHER" id="PTHR45080">
    <property type="entry name" value="CONTACTIN 5"/>
    <property type="match status" value="1"/>
</dbReference>
<keyword evidence="6" id="KW-0393">Immunoglobulin domain</keyword>
<dbReference type="GO" id="GO:0005886">
    <property type="term" value="C:plasma membrane"/>
    <property type="evidence" value="ECO:0007669"/>
    <property type="project" value="TreeGrafter"/>
</dbReference>
<dbReference type="FunFam" id="2.60.40.10:FF:001476">
    <property type="entry name" value="titin isoform X1"/>
    <property type="match status" value="1"/>
</dbReference>
<reference evidence="8" key="1">
    <citation type="submission" date="2025-08" db="UniProtKB">
        <authorList>
            <consortium name="Ensembl"/>
        </authorList>
    </citation>
    <scope>IDENTIFICATION</scope>
</reference>
<dbReference type="GO" id="GO:0008046">
    <property type="term" value="F:axon guidance receptor activity"/>
    <property type="evidence" value="ECO:0007669"/>
    <property type="project" value="TreeGrafter"/>
</dbReference>
<sequence>MYLFFSVLASNKSKALATKTEISEQVIKKEIVYGEVESYTEIKASHTQMAMTEGQSLTLRANIPRASDIRWILNGMELANSEDYRYGVSGNNHTMTIKKVSQYEQGVITCEAKTEHGLVKCQFNTTVTEARSDAPSFLVQPRSQNVNEGQNVKFTCEIAGEPAPEIEWFKDNIMVSMTSNTKLSRSKNVYTLEIIEATVADNGKYTIKAVNKYGQCSATSSLNVITLVEEPAKMVIMEQRAAAASLHSDSFSATSVHMAGASMTHEGSFQRQFESMSAASMSAMTSESMVSMSSSSMMKMSSEITSSHASSMSTHGSSMTALTHGVGKAPKIEFLPEDVSIEPGRPLSVSCAFSGDPTPEIEWTRTGKQCDEDSDRFHIETTEDLTTLVIPCVKEDDAGAYTLKLSNKLGSTMATVNIHIRSM</sequence>
<reference evidence="8" key="2">
    <citation type="submission" date="2025-09" db="UniProtKB">
        <authorList>
            <consortium name="Ensembl"/>
        </authorList>
    </citation>
    <scope>IDENTIFICATION</scope>
</reference>
<dbReference type="Proteomes" id="UP000694557">
    <property type="component" value="Unassembled WGS sequence"/>
</dbReference>
<dbReference type="InterPro" id="IPR036179">
    <property type="entry name" value="Ig-like_dom_sf"/>
</dbReference>
<dbReference type="Gene3D" id="2.60.40.10">
    <property type="entry name" value="Immunoglobulins"/>
    <property type="match status" value="3"/>
</dbReference>
<evidence type="ECO:0000256" key="1">
    <source>
        <dbReference type="ARBA" id="ARBA00004496"/>
    </source>
</evidence>
<evidence type="ECO:0000313" key="8">
    <source>
        <dbReference type="Ensembl" id="ENSOKIP00005043463.1"/>
    </source>
</evidence>
<dbReference type="InterPro" id="IPR050958">
    <property type="entry name" value="Cell_Adh-Cytoskel_Orgn"/>
</dbReference>
<dbReference type="Pfam" id="PF07679">
    <property type="entry name" value="I-set"/>
    <property type="match status" value="3"/>
</dbReference>
<dbReference type="InterPro" id="IPR013098">
    <property type="entry name" value="Ig_I-set"/>
</dbReference>
<dbReference type="SUPFAM" id="SSF48726">
    <property type="entry name" value="Immunoglobulin"/>
    <property type="match status" value="3"/>
</dbReference>
<keyword evidence="5" id="KW-1015">Disulfide bond</keyword>
<protein>
    <recommendedName>
        <fullName evidence="7">Ig-like domain-containing protein</fullName>
    </recommendedName>
</protein>
<dbReference type="Ensembl" id="ENSOKIT00005045798.1">
    <property type="protein sequence ID" value="ENSOKIP00005043463.1"/>
    <property type="gene ID" value="ENSOKIG00005018200.1"/>
</dbReference>
<dbReference type="PANTHER" id="PTHR45080:SF8">
    <property type="entry name" value="IG-LIKE DOMAIN-CONTAINING PROTEIN"/>
    <property type="match status" value="1"/>
</dbReference>
<dbReference type="GO" id="GO:0050808">
    <property type="term" value="P:synapse organization"/>
    <property type="evidence" value="ECO:0007669"/>
    <property type="project" value="TreeGrafter"/>
</dbReference>
<evidence type="ECO:0000256" key="4">
    <source>
        <dbReference type="ARBA" id="ARBA00022737"/>
    </source>
</evidence>
<evidence type="ECO:0000259" key="7">
    <source>
        <dbReference type="PROSITE" id="PS50835"/>
    </source>
</evidence>
<feature type="domain" description="Ig-like" evidence="7">
    <location>
        <begin position="330"/>
        <end position="419"/>
    </location>
</feature>
<keyword evidence="3" id="KW-0732">Signal</keyword>